<accession>A0A4C1VDW2</accession>
<dbReference type="EMBL" id="BGZK01000322">
    <property type="protein sequence ID" value="GBP36720.1"/>
    <property type="molecule type" value="Genomic_DNA"/>
</dbReference>
<proteinExistence type="predicted"/>
<dbReference type="Proteomes" id="UP000299102">
    <property type="component" value="Unassembled WGS sequence"/>
</dbReference>
<protein>
    <submittedName>
        <fullName evidence="1">Uncharacterized protein</fullName>
    </submittedName>
</protein>
<dbReference type="AlphaFoldDB" id="A0A4C1VDW2"/>
<evidence type="ECO:0000313" key="2">
    <source>
        <dbReference type="Proteomes" id="UP000299102"/>
    </source>
</evidence>
<comment type="caution">
    <text evidence="1">The sequence shown here is derived from an EMBL/GenBank/DDBJ whole genome shotgun (WGS) entry which is preliminary data.</text>
</comment>
<sequence length="89" mass="10181">MYGSPEGTFAVPTRRIIIKTCTDRRLQPIPLLHTALLITPQLGYQTHCSMYYTRELNPTPVNTDARVLRDRRSVAQLALPKTTWTDLLL</sequence>
<evidence type="ECO:0000313" key="1">
    <source>
        <dbReference type="EMBL" id="GBP36720.1"/>
    </source>
</evidence>
<reference evidence="1 2" key="1">
    <citation type="journal article" date="2019" name="Commun. Biol.">
        <title>The bagworm genome reveals a unique fibroin gene that provides high tensile strength.</title>
        <authorList>
            <person name="Kono N."/>
            <person name="Nakamura H."/>
            <person name="Ohtoshi R."/>
            <person name="Tomita M."/>
            <person name="Numata K."/>
            <person name="Arakawa K."/>
        </authorList>
    </citation>
    <scope>NUCLEOTIDE SEQUENCE [LARGE SCALE GENOMIC DNA]</scope>
</reference>
<gene>
    <name evidence="1" type="ORF">EVAR_24723_1</name>
</gene>
<organism evidence="1 2">
    <name type="scientific">Eumeta variegata</name>
    <name type="common">Bagworm moth</name>
    <name type="synonym">Eumeta japonica</name>
    <dbReference type="NCBI Taxonomy" id="151549"/>
    <lineage>
        <taxon>Eukaryota</taxon>
        <taxon>Metazoa</taxon>
        <taxon>Ecdysozoa</taxon>
        <taxon>Arthropoda</taxon>
        <taxon>Hexapoda</taxon>
        <taxon>Insecta</taxon>
        <taxon>Pterygota</taxon>
        <taxon>Neoptera</taxon>
        <taxon>Endopterygota</taxon>
        <taxon>Lepidoptera</taxon>
        <taxon>Glossata</taxon>
        <taxon>Ditrysia</taxon>
        <taxon>Tineoidea</taxon>
        <taxon>Psychidae</taxon>
        <taxon>Oiketicinae</taxon>
        <taxon>Eumeta</taxon>
    </lineage>
</organism>
<name>A0A4C1VDW2_EUMVA</name>
<keyword evidence="2" id="KW-1185">Reference proteome</keyword>